<sequence length="140" mass="15845">MQFIETERGLLSVADINEIRRLESGYGEAIFNKGNNRAQTHDKYQDLVEFMGPVIADTTGIFGLMTTHDSETDEVVGCSRIPIVAWRLTAVGARPIFADNNNHDAILYPSGEVECHFNFYNGVEEFLEQMEENRKRKSGQ</sequence>
<dbReference type="Proteomes" id="UP000282125">
    <property type="component" value="Unassembled WGS sequence"/>
</dbReference>
<dbReference type="EMBL" id="RRAZ01000028">
    <property type="protein sequence ID" value="RRH72010.1"/>
    <property type="molecule type" value="Genomic_DNA"/>
</dbReference>
<reference evidence="1 2" key="1">
    <citation type="submission" date="2018-11" db="EMBL/GenBank/DDBJ databases">
        <title>Gemmobacter sp. nov., YIM 102744-1 draft genome.</title>
        <authorList>
            <person name="Li G."/>
            <person name="Jiang Y."/>
        </authorList>
    </citation>
    <scope>NUCLEOTIDE SEQUENCE [LARGE SCALE GENOMIC DNA]</scope>
    <source>
        <strain evidence="1 2">YIM 102744-1</strain>
    </source>
</reference>
<protein>
    <submittedName>
        <fullName evidence="1">Uncharacterized protein</fullName>
    </submittedName>
</protein>
<dbReference type="AlphaFoldDB" id="A0A3P3DCH3"/>
<gene>
    <name evidence="1" type="ORF">EG244_15970</name>
</gene>
<name>A0A3P3DCH3_9RHOB</name>
<proteinExistence type="predicted"/>
<accession>A0A3P3DCH3</accession>
<dbReference type="RefSeq" id="WP_124966181.1">
    <property type="nucleotide sequence ID" value="NZ_RRAZ01000028.1"/>
</dbReference>
<evidence type="ECO:0000313" key="1">
    <source>
        <dbReference type="EMBL" id="RRH72010.1"/>
    </source>
</evidence>
<evidence type="ECO:0000313" key="2">
    <source>
        <dbReference type="Proteomes" id="UP000282125"/>
    </source>
</evidence>
<organism evidence="1 2">
    <name type="scientific">Falsigemmobacter faecalis</name>
    <dbReference type="NCBI Taxonomy" id="2488730"/>
    <lineage>
        <taxon>Bacteria</taxon>
        <taxon>Pseudomonadati</taxon>
        <taxon>Pseudomonadota</taxon>
        <taxon>Alphaproteobacteria</taxon>
        <taxon>Rhodobacterales</taxon>
        <taxon>Paracoccaceae</taxon>
        <taxon>Falsigemmobacter</taxon>
    </lineage>
</organism>
<comment type="caution">
    <text evidence="1">The sequence shown here is derived from an EMBL/GenBank/DDBJ whole genome shotgun (WGS) entry which is preliminary data.</text>
</comment>
<keyword evidence="2" id="KW-1185">Reference proteome</keyword>